<comment type="caution">
    <text evidence="2">The sequence shown here is derived from an EMBL/GenBank/DDBJ whole genome shotgun (WGS) entry which is preliminary data.</text>
</comment>
<reference evidence="3" key="1">
    <citation type="journal article" date="2019" name="Int. J. Syst. Evol. Microbiol.">
        <title>The Global Catalogue of Microorganisms (GCM) 10K type strain sequencing project: providing services to taxonomists for standard genome sequencing and annotation.</title>
        <authorList>
            <consortium name="The Broad Institute Genomics Platform"/>
            <consortium name="The Broad Institute Genome Sequencing Center for Infectious Disease"/>
            <person name="Wu L."/>
            <person name="Ma J."/>
        </authorList>
    </citation>
    <scope>NUCLEOTIDE SEQUENCE [LARGE SCALE GENOMIC DNA]</scope>
    <source>
        <strain evidence="3">KCTC 23314</strain>
    </source>
</reference>
<name>A0ABQ3G764_9BURK</name>
<evidence type="ECO:0000313" key="3">
    <source>
        <dbReference type="Proteomes" id="UP000626210"/>
    </source>
</evidence>
<gene>
    <name evidence="2" type="ORF">GCM10007320_46150</name>
</gene>
<protein>
    <recommendedName>
        <fullName evidence="4">PXPV repeat-containing protein</fullName>
    </recommendedName>
</protein>
<feature type="signal peptide" evidence="1">
    <location>
        <begin position="1"/>
        <end position="25"/>
    </location>
</feature>
<keyword evidence="1" id="KW-0732">Signal</keyword>
<sequence>MEIRMKRLSLLALLAAAALSGCVVAPVGPGYYGYRRPVVVEPPVVGPPVVIVRPGYEGRPYHDDRGYGRRWRRDD</sequence>
<proteinExistence type="predicted"/>
<evidence type="ECO:0008006" key="4">
    <source>
        <dbReference type="Google" id="ProtNLM"/>
    </source>
</evidence>
<evidence type="ECO:0000256" key="1">
    <source>
        <dbReference type="SAM" id="SignalP"/>
    </source>
</evidence>
<organism evidence="2 3">
    <name type="scientific">Pseudorhodoferax aquiterrae</name>
    <dbReference type="NCBI Taxonomy" id="747304"/>
    <lineage>
        <taxon>Bacteria</taxon>
        <taxon>Pseudomonadati</taxon>
        <taxon>Pseudomonadota</taxon>
        <taxon>Betaproteobacteria</taxon>
        <taxon>Burkholderiales</taxon>
        <taxon>Comamonadaceae</taxon>
    </lineage>
</organism>
<feature type="chain" id="PRO_5046967798" description="PXPV repeat-containing protein" evidence="1">
    <location>
        <begin position="26"/>
        <end position="75"/>
    </location>
</feature>
<accession>A0ABQ3G764</accession>
<evidence type="ECO:0000313" key="2">
    <source>
        <dbReference type="EMBL" id="GHC94303.1"/>
    </source>
</evidence>
<dbReference type="PROSITE" id="PS51257">
    <property type="entry name" value="PROKAR_LIPOPROTEIN"/>
    <property type="match status" value="1"/>
</dbReference>
<dbReference type="EMBL" id="BMYK01000018">
    <property type="protein sequence ID" value="GHC94303.1"/>
    <property type="molecule type" value="Genomic_DNA"/>
</dbReference>
<dbReference type="Proteomes" id="UP000626210">
    <property type="component" value="Unassembled WGS sequence"/>
</dbReference>
<keyword evidence="3" id="KW-1185">Reference proteome</keyword>